<dbReference type="InterPro" id="IPR004839">
    <property type="entry name" value="Aminotransferase_I/II_large"/>
</dbReference>
<dbReference type="InterPro" id="IPR050478">
    <property type="entry name" value="Ethylene_sulfur-biosynth"/>
</dbReference>
<dbReference type="GO" id="GO:0030170">
    <property type="term" value="F:pyridoxal phosphate binding"/>
    <property type="evidence" value="ECO:0007669"/>
    <property type="project" value="InterPro"/>
</dbReference>
<dbReference type="PANTHER" id="PTHR43795:SF39">
    <property type="entry name" value="AMINOTRANSFERASE CLASS I_CLASSII DOMAIN-CONTAINING PROTEIN"/>
    <property type="match status" value="1"/>
</dbReference>
<protein>
    <recommendedName>
        <fullName evidence="2">Aminotransferase class I/classII large domain-containing protein</fullName>
    </recommendedName>
</protein>
<dbReference type="Gene3D" id="3.40.640.10">
    <property type="entry name" value="Type I PLP-dependent aspartate aminotransferase-like (Major domain)"/>
    <property type="match status" value="1"/>
</dbReference>
<accession>A0A7S0RJE5</accession>
<name>A0A7S0RJE5_9CHLO</name>
<dbReference type="PRINTS" id="PR00753">
    <property type="entry name" value="ACCSYNTHASE"/>
</dbReference>
<dbReference type="SUPFAM" id="SSF53383">
    <property type="entry name" value="PLP-dependent transferases"/>
    <property type="match status" value="1"/>
</dbReference>
<evidence type="ECO:0000259" key="2">
    <source>
        <dbReference type="Pfam" id="PF00155"/>
    </source>
</evidence>
<dbReference type="AlphaFoldDB" id="A0A7S0RJE5"/>
<dbReference type="Gene3D" id="3.90.1150.10">
    <property type="entry name" value="Aspartate Aminotransferase, domain 1"/>
    <property type="match status" value="1"/>
</dbReference>
<gene>
    <name evidence="3" type="ORF">CLEI1391_LOCUS8560</name>
</gene>
<dbReference type="CDD" id="cd00609">
    <property type="entry name" value="AAT_like"/>
    <property type="match status" value="1"/>
</dbReference>
<sequence>MAASAASESPPGFISQRAARALQPALSYGKAFVDAQARPWSAEDPGGNIICSVAENKLTADMVHERISEAAGRAPVSTLYYPKGFRGTEEARTAVARMCTRTFMKGIDVNPGDLVMLAGAGAVLDTLFWSICGPGEGVLLPKPIYPAFLNDLEVRDSCVPVLFDLKEPGVKLWSRGHEEEEAAAVPPIPDQLDAAAAAAAARGVTVRVLLLAQPNNPTGTVYKRETIEAAIRWCMKHRIHLVSDEIYALSVWGEGAPEFVSTEVVARALALDLPRDQAEAVPQLVHTVFGFSKDWCASGLRVGVLHTRNATLLAVMDNYCYFHTASAHTLWALTQVLSDDAFVDAFVAENQRRMRNAYAGLSGALDAAGIPHVRACAAMFAFLDLRAGLKEDSWEGEDELWRALCAAGVLLSPGSACKADKPGYFRCCWAWVPPEALPMAVSRISALLDSRRKAE</sequence>
<reference evidence="3" key="1">
    <citation type="submission" date="2021-01" db="EMBL/GenBank/DDBJ databases">
        <authorList>
            <person name="Corre E."/>
            <person name="Pelletier E."/>
            <person name="Niang G."/>
            <person name="Scheremetjew M."/>
            <person name="Finn R."/>
            <person name="Kale V."/>
            <person name="Holt S."/>
            <person name="Cochrane G."/>
            <person name="Meng A."/>
            <person name="Brown T."/>
            <person name="Cohen L."/>
        </authorList>
    </citation>
    <scope>NUCLEOTIDE SEQUENCE</scope>
    <source>
        <strain evidence="3">SAG 11-49</strain>
    </source>
</reference>
<dbReference type="GO" id="GO:0006520">
    <property type="term" value="P:amino acid metabolic process"/>
    <property type="evidence" value="ECO:0007669"/>
    <property type="project" value="TreeGrafter"/>
</dbReference>
<proteinExistence type="predicted"/>
<organism evidence="3">
    <name type="scientific">Chlamydomonas leiostraca</name>
    <dbReference type="NCBI Taxonomy" id="1034604"/>
    <lineage>
        <taxon>Eukaryota</taxon>
        <taxon>Viridiplantae</taxon>
        <taxon>Chlorophyta</taxon>
        <taxon>core chlorophytes</taxon>
        <taxon>Chlorophyceae</taxon>
        <taxon>CS clade</taxon>
        <taxon>Chlamydomonadales</taxon>
        <taxon>Chlamydomonadaceae</taxon>
        <taxon>Chlamydomonas</taxon>
    </lineage>
</organism>
<evidence type="ECO:0000256" key="1">
    <source>
        <dbReference type="ARBA" id="ARBA00022898"/>
    </source>
</evidence>
<dbReference type="PANTHER" id="PTHR43795">
    <property type="entry name" value="BIFUNCTIONAL ASPARTATE AMINOTRANSFERASE AND GLUTAMATE/ASPARTATE-PREPHENATE AMINOTRANSFERASE-RELATED"/>
    <property type="match status" value="1"/>
</dbReference>
<evidence type="ECO:0000313" key="3">
    <source>
        <dbReference type="EMBL" id="CAD8678513.1"/>
    </source>
</evidence>
<dbReference type="EMBL" id="HBFB01015209">
    <property type="protein sequence ID" value="CAD8678513.1"/>
    <property type="molecule type" value="Transcribed_RNA"/>
</dbReference>
<dbReference type="InterPro" id="IPR015422">
    <property type="entry name" value="PyrdxlP-dep_Trfase_small"/>
</dbReference>
<dbReference type="Pfam" id="PF00155">
    <property type="entry name" value="Aminotran_1_2"/>
    <property type="match status" value="1"/>
</dbReference>
<dbReference type="InterPro" id="IPR015421">
    <property type="entry name" value="PyrdxlP-dep_Trfase_major"/>
</dbReference>
<feature type="domain" description="Aminotransferase class I/classII large" evidence="2">
    <location>
        <begin position="85"/>
        <end position="444"/>
    </location>
</feature>
<dbReference type="GO" id="GO:0008483">
    <property type="term" value="F:transaminase activity"/>
    <property type="evidence" value="ECO:0007669"/>
    <property type="project" value="TreeGrafter"/>
</dbReference>
<dbReference type="InterPro" id="IPR015424">
    <property type="entry name" value="PyrdxlP-dep_Trfase"/>
</dbReference>
<keyword evidence="1" id="KW-0663">Pyridoxal phosphate</keyword>